<name>X1GEZ2_9ZZZZ</name>
<comment type="caution">
    <text evidence="1">The sequence shown here is derived from an EMBL/GenBank/DDBJ whole genome shotgun (WGS) entry which is preliminary data.</text>
</comment>
<protein>
    <submittedName>
        <fullName evidence="1">Uncharacterized protein</fullName>
    </submittedName>
</protein>
<proteinExistence type="predicted"/>
<sequence>MFIINIFFGSNPLISVIPVIGIYFGHFLFDTIACGDGIMWGKNPFRRKKYARFINIYGNKTDGYHGKYWGARYRTKVMLEIRVDLKFTSLSNIKYDCI</sequence>
<accession>X1GEZ2</accession>
<organism evidence="1">
    <name type="scientific">marine sediment metagenome</name>
    <dbReference type="NCBI Taxonomy" id="412755"/>
    <lineage>
        <taxon>unclassified sequences</taxon>
        <taxon>metagenomes</taxon>
        <taxon>ecological metagenomes</taxon>
    </lineage>
</organism>
<evidence type="ECO:0000313" key="1">
    <source>
        <dbReference type="EMBL" id="GAH43395.1"/>
    </source>
</evidence>
<dbReference type="EMBL" id="BARU01012638">
    <property type="protein sequence ID" value="GAH43395.1"/>
    <property type="molecule type" value="Genomic_DNA"/>
</dbReference>
<reference evidence="1" key="1">
    <citation type="journal article" date="2014" name="Front. Microbiol.">
        <title>High frequency of phylogenetically diverse reductive dehalogenase-homologous genes in deep subseafloor sedimentary metagenomes.</title>
        <authorList>
            <person name="Kawai M."/>
            <person name="Futagami T."/>
            <person name="Toyoda A."/>
            <person name="Takaki Y."/>
            <person name="Nishi S."/>
            <person name="Hori S."/>
            <person name="Arai W."/>
            <person name="Tsubouchi T."/>
            <person name="Morono Y."/>
            <person name="Uchiyama I."/>
            <person name="Ito T."/>
            <person name="Fujiyama A."/>
            <person name="Inagaki F."/>
            <person name="Takami H."/>
        </authorList>
    </citation>
    <scope>NUCLEOTIDE SEQUENCE</scope>
    <source>
        <strain evidence="1">Expedition CK06-06</strain>
    </source>
</reference>
<dbReference type="AlphaFoldDB" id="X1GEZ2"/>
<gene>
    <name evidence="1" type="ORF">S03H2_23202</name>
</gene>